<dbReference type="GO" id="GO:0046872">
    <property type="term" value="F:metal ion binding"/>
    <property type="evidence" value="ECO:0007669"/>
    <property type="project" value="UniProtKB-KW"/>
</dbReference>
<evidence type="ECO:0000259" key="7">
    <source>
        <dbReference type="PROSITE" id="PS51007"/>
    </source>
</evidence>
<evidence type="ECO:0000256" key="4">
    <source>
        <dbReference type="ARBA" id="ARBA00022982"/>
    </source>
</evidence>
<evidence type="ECO:0000256" key="5">
    <source>
        <dbReference type="ARBA" id="ARBA00023004"/>
    </source>
</evidence>
<gene>
    <name evidence="8" type="ordered locus">Atu4027</name>
</gene>
<dbReference type="HOGENOM" id="CLU_060944_2_1_5"/>
<dbReference type="STRING" id="176299.Atu4027"/>
<keyword evidence="5 6" id="KW-0408">Iron</keyword>
<accession>A9CFY9</accession>
<reference evidence="8 9" key="1">
    <citation type="journal article" date="2001" name="Science">
        <title>The genome of the natural genetic engineer Agrobacterium tumefaciens C58.</title>
        <authorList>
            <person name="Wood D.W."/>
            <person name="Setubal J.C."/>
            <person name="Kaul R."/>
            <person name="Monks D.E."/>
            <person name="Kitajima J.P."/>
            <person name="Okura V.K."/>
            <person name="Zhou Y."/>
            <person name="Chen L."/>
            <person name="Wood G.E."/>
            <person name="Almeida N.F.Jr."/>
            <person name="Woo L."/>
            <person name="Chen Y."/>
            <person name="Paulsen I.T."/>
            <person name="Eisen J.A."/>
            <person name="Karp P.D."/>
            <person name="Bovee D.Sr."/>
            <person name="Chapman P."/>
            <person name="Clendenning J."/>
            <person name="Deatherage G."/>
            <person name="Gillet W."/>
            <person name="Grant C."/>
            <person name="Kutyavin T."/>
            <person name="Levy R."/>
            <person name="Li M.J."/>
            <person name="McClelland E."/>
            <person name="Palmieri A."/>
            <person name="Raymond C."/>
            <person name="Rouse G."/>
            <person name="Saenphimmachak C."/>
            <person name="Wu Z."/>
            <person name="Romero P."/>
            <person name="Gordon D."/>
            <person name="Zhang S."/>
            <person name="Yoo H."/>
            <person name="Tao Y."/>
            <person name="Biddle P."/>
            <person name="Jung M."/>
            <person name="Krespan W."/>
            <person name="Perry M."/>
            <person name="Gordon-Kamm B."/>
            <person name="Liao L."/>
            <person name="Kim S."/>
            <person name="Hendrick C."/>
            <person name="Zhao Z.Y."/>
            <person name="Dolan M."/>
            <person name="Chumley F."/>
            <person name="Tingey S.V."/>
            <person name="Tomb J.F."/>
            <person name="Gordon M.P."/>
            <person name="Olson M.V."/>
            <person name="Nester E.W."/>
        </authorList>
    </citation>
    <scope>NUCLEOTIDE SEQUENCE [LARGE SCALE GENOMIC DNA]</scope>
    <source>
        <strain evidence="9">C58 / ATCC 33970</strain>
    </source>
</reference>
<dbReference type="InterPro" id="IPR002327">
    <property type="entry name" value="Cyt_c_1A/1B"/>
</dbReference>
<dbReference type="Pfam" id="PF00034">
    <property type="entry name" value="Cytochrom_C"/>
    <property type="match status" value="1"/>
</dbReference>
<dbReference type="EnsemblBacteria" id="AAK89400">
    <property type="protein sequence ID" value="AAK89400"/>
    <property type="gene ID" value="Atu4027"/>
</dbReference>
<evidence type="ECO:0000313" key="9">
    <source>
        <dbReference type="Proteomes" id="UP000000813"/>
    </source>
</evidence>
<dbReference type="InterPro" id="IPR036909">
    <property type="entry name" value="Cyt_c-like_dom_sf"/>
</dbReference>
<dbReference type="KEGG" id="atu:Atu4027"/>
<evidence type="ECO:0000256" key="1">
    <source>
        <dbReference type="ARBA" id="ARBA00022448"/>
    </source>
</evidence>
<keyword evidence="3 6" id="KW-0479">Metal-binding</keyword>
<dbReference type="Gene3D" id="1.10.760.10">
    <property type="entry name" value="Cytochrome c-like domain"/>
    <property type="match status" value="1"/>
</dbReference>
<proteinExistence type="predicted"/>
<dbReference type="SUPFAM" id="SSF46626">
    <property type="entry name" value="Cytochrome c"/>
    <property type="match status" value="1"/>
</dbReference>
<dbReference type="GO" id="GO:0020037">
    <property type="term" value="F:heme binding"/>
    <property type="evidence" value="ECO:0007669"/>
    <property type="project" value="InterPro"/>
</dbReference>
<evidence type="ECO:0000256" key="2">
    <source>
        <dbReference type="ARBA" id="ARBA00022617"/>
    </source>
</evidence>
<keyword evidence="4" id="KW-0249">Electron transport</keyword>
<evidence type="ECO:0000256" key="6">
    <source>
        <dbReference type="PROSITE-ProRule" id="PRU00433"/>
    </source>
</evidence>
<keyword evidence="9" id="KW-1185">Reference proteome</keyword>
<dbReference type="OrthoDB" id="9805828at2"/>
<dbReference type="PIR" id="AF3051">
    <property type="entry name" value="AF3051"/>
</dbReference>
<dbReference type="PhylomeDB" id="A9CFY9"/>
<dbReference type="PIR" id="F98234">
    <property type="entry name" value="F98234"/>
</dbReference>
<dbReference type="InterPro" id="IPR009056">
    <property type="entry name" value="Cyt_c-like_dom"/>
</dbReference>
<name>A9CFY9_AGRFC</name>
<dbReference type="BioCyc" id="AGRO:ATU4027-MONOMER"/>
<dbReference type="PANTHER" id="PTHR11961">
    <property type="entry name" value="CYTOCHROME C"/>
    <property type="match status" value="1"/>
</dbReference>
<dbReference type="PRINTS" id="PR00604">
    <property type="entry name" value="CYTCHRMECIAB"/>
</dbReference>
<evidence type="ECO:0000256" key="3">
    <source>
        <dbReference type="ARBA" id="ARBA00022723"/>
    </source>
</evidence>
<dbReference type="PATRIC" id="fig|176299.10.peg.3845"/>
<keyword evidence="2 6" id="KW-0349">Heme</keyword>
<reference evidence="8 9" key="2">
    <citation type="journal article" date="2001" name="Science">
        <title>Genome sequence of the plant pathogen and biotechnology agent Agrobacterium tumefaciens C58.</title>
        <authorList>
            <person name="Goodner B."/>
            <person name="Hinkle G."/>
            <person name="Gattung S."/>
            <person name="Miller N."/>
            <person name="Blanchard M."/>
            <person name="Qurollo B."/>
            <person name="Goldman B.S."/>
            <person name="Cao Y."/>
            <person name="Askenazi M."/>
            <person name="Halling C."/>
            <person name="Mullin L."/>
            <person name="Houmiel K."/>
            <person name="Gordon J."/>
            <person name="Vaudin M."/>
            <person name="Iartchouk O."/>
            <person name="Epp A."/>
            <person name="Liu F."/>
            <person name="Wollam C."/>
            <person name="Allinger M."/>
            <person name="Doughty D."/>
            <person name="Scott C."/>
            <person name="Lappas C."/>
            <person name="Markelz B."/>
            <person name="Flanagan C."/>
            <person name="Crowell C."/>
            <person name="Gurson J."/>
            <person name="Lomo C."/>
            <person name="Sear C."/>
            <person name="Strub G."/>
            <person name="Cielo C."/>
            <person name="Slater S."/>
        </authorList>
    </citation>
    <scope>NUCLEOTIDE SEQUENCE [LARGE SCALE GENOMIC DNA]</scope>
    <source>
        <strain evidence="9">C58 / ATCC 33970</strain>
    </source>
</reference>
<dbReference type="PROSITE" id="PS51007">
    <property type="entry name" value="CYTC"/>
    <property type="match status" value="1"/>
</dbReference>
<organism evidence="8 9">
    <name type="scientific">Agrobacterium fabrum (strain C58 / ATCC 33970)</name>
    <name type="common">Agrobacterium tumefaciens (strain C58)</name>
    <dbReference type="NCBI Taxonomy" id="176299"/>
    <lineage>
        <taxon>Bacteria</taxon>
        <taxon>Pseudomonadati</taxon>
        <taxon>Pseudomonadota</taxon>
        <taxon>Alphaproteobacteria</taxon>
        <taxon>Hyphomicrobiales</taxon>
        <taxon>Rhizobiaceae</taxon>
        <taxon>Rhizobium/Agrobacterium group</taxon>
        <taxon>Agrobacterium</taxon>
        <taxon>Agrobacterium tumefaciens complex</taxon>
    </lineage>
</organism>
<dbReference type="Proteomes" id="UP000000813">
    <property type="component" value="Chromosome linear"/>
</dbReference>
<dbReference type="AlphaFoldDB" id="A9CFY9"/>
<protein>
    <submittedName>
        <fullName evidence="8">Cytochrome c2</fullName>
    </submittedName>
</protein>
<dbReference type="GO" id="GO:0009055">
    <property type="term" value="F:electron transfer activity"/>
    <property type="evidence" value="ECO:0007669"/>
    <property type="project" value="InterPro"/>
</dbReference>
<evidence type="ECO:0000313" key="8">
    <source>
        <dbReference type="EMBL" id="AAK89400.1"/>
    </source>
</evidence>
<dbReference type="eggNOG" id="COG3474">
    <property type="taxonomic scope" value="Bacteria"/>
</dbReference>
<sequence length="166" mass="18085">MIGELPGVVHRAFCRMSKHALFVVRRRGRCIIRAMISVSKQTAAATAFFLLLAASAFAEGDAAHGEKVFSRCSTCHSVDAPRTRMGPHLMGVVGRPMAAVADYGHYSQALKDAGAAGRVWTEDELQKFIASPKKAIPGNAMRFFGLWSETDIVDLIAYLKTHPLPQ</sequence>
<dbReference type="EMBL" id="AE007870">
    <property type="protein sequence ID" value="AAK89400.1"/>
    <property type="molecule type" value="Genomic_DNA"/>
</dbReference>
<feature type="domain" description="Cytochrome c" evidence="7">
    <location>
        <begin position="60"/>
        <end position="163"/>
    </location>
</feature>
<keyword evidence="1" id="KW-0813">Transport</keyword>